<dbReference type="InterPro" id="IPR036388">
    <property type="entry name" value="WH-like_DNA-bd_sf"/>
</dbReference>
<evidence type="ECO:0000256" key="3">
    <source>
        <dbReference type="HAMAP-Rule" id="MF_00245"/>
    </source>
</evidence>
<proteinExistence type="inferred from homology"/>
<dbReference type="GeneID" id="75091395"/>
<dbReference type="Gene3D" id="1.10.10.10">
    <property type="entry name" value="Winged helix-like DNA-binding domain superfamily/Winged helix DNA-binding domain"/>
    <property type="match status" value="1"/>
</dbReference>
<dbReference type="PANTHER" id="PTHR40083">
    <property type="entry name" value="UPF0122 PROTEIN CBO2450/CLC_2298"/>
    <property type="match status" value="1"/>
</dbReference>
<comment type="caution">
    <text evidence="4">The sequence shown here is derived from an EMBL/GenBank/DDBJ whole genome shotgun (WGS) entry which is preliminary data.</text>
</comment>
<dbReference type="RefSeq" id="WP_029453270.1">
    <property type="nucleotide sequence ID" value="NZ_PTIS01000001.1"/>
</dbReference>
<dbReference type="AlphaFoldDB" id="A0A2S6G196"/>
<dbReference type="InterPro" id="IPR054831">
    <property type="entry name" value="UPF0122_fam_protein"/>
</dbReference>
<dbReference type="STRING" id="37659.GCA_000703125_02587"/>
<dbReference type="Pfam" id="PF04297">
    <property type="entry name" value="UPF0122"/>
    <property type="match status" value="1"/>
</dbReference>
<dbReference type="Proteomes" id="UP000239863">
    <property type="component" value="Unassembled WGS sequence"/>
</dbReference>
<dbReference type="EMBL" id="PTIS01000001">
    <property type="protein sequence ID" value="PPK49699.1"/>
    <property type="molecule type" value="Genomic_DNA"/>
</dbReference>
<sequence length="118" mass="13934">MEDRFTISLLFDFYGELLTEKQVNIMNLYYNEDLSLVEIAEINETSRQAIYDTIKTCYKLLMNYESKLNLLEKSLKLSESIKEICIKLDKVEKNFDSTEESYIEINNIKSILLKDINI</sequence>
<organism evidence="4 5">
    <name type="scientific">Clostridium algidicarnis DSM 15099</name>
    <dbReference type="NCBI Taxonomy" id="1121295"/>
    <lineage>
        <taxon>Bacteria</taxon>
        <taxon>Bacillati</taxon>
        <taxon>Bacillota</taxon>
        <taxon>Clostridia</taxon>
        <taxon>Eubacteriales</taxon>
        <taxon>Clostridiaceae</taxon>
        <taxon>Clostridium</taxon>
    </lineage>
</organism>
<protein>
    <recommendedName>
        <fullName evidence="3">UPF0122 protein BD821_101364</fullName>
    </recommendedName>
</protein>
<evidence type="ECO:0000313" key="5">
    <source>
        <dbReference type="Proteomes" id="UP000239863"/>
    </source>
</evidence>
<dbReference type="InterPro" id="IPR013324">
    <property type="entry name" value="RNA_pol_sigma_r3/r4-like"/>
</dbReference>
<dbReference type="NCBIfam" id="NF045758">
    <property type="entry name" value="YlxM"/>
    <property type="match status" value="1"/>
</dbReference>
<evidence type="ECO:0000256" key="1">
    <source>
        <dbReference type="ARBA" id="ARBA00008720"/>
    </source>
</evidence>
<evidence type="ECO:0000256" key="2">
    <source>
        <dbReference type="ARBA" id="ARBA00024764"/>
    </source>
</evidence>
<dbReference type="HAMAP" id="MF_00245">
    <property type="entry name" value="UPF0122"/>
    <property type="match status" value="1"/>
</dbReference>
<name>A0A2S6G196_9CLOT</name>
<dbReference type="PANTHER" id="PTHR40083:SF1">
    <property type="entry name" value="UPF0122 PROTEIN YLXM"/>
    <property type="match status" value="1"/>
</dbReference>
<reference evidence="4 5" key="1">
    <citation type="submission" date="2018-02" db="EMBL/GenBank/DDBJ databases">
        <title>Genomic Encyclopedia of Archaeal and Bacterial Type Strains, Phase II (KMG-II): from individual species to whole genera.</title>
        <authorList>
            <person name="Goeker M."/>
        </authorList>
    </citation>
    <scope>NUCLEOTIDE SEQUENCE [LARGE SCALE GENOMIC DNA]</scope>
    <source>
        <strain evidence="4 5">DSM 15099</strain>
    </source>
</reference>
<evidence type="ECO:0000313" key="4">
    <source>
        <dbReference type="EMBL" id="PPK49699.1"/>
    </source>
</evidence>
<dbReference type="OrthoDB" id="6392at2"/>
<dbReference type="InterPro" id="IPR007394">
    <property type="entry name" value="UPF0122"/>
</dbReference>
<comment type="similarity">
    <text evidence="1 3">Belongs to the UPF0122 family.</text>
</comment>
<accession>A0A2S6G196</accession>
<dbReference type="SUPFAM" id="SSF88659">
    <property type="entry name" value="Sigma3 and sigma4 domains of RNA polymerase sigma factors"/>
    <property type="match status" value="1"/>
</dbReference>
<dbReference type="NCBIfam" id="NF001072">
    <property type="entry name" value="PRK00118.2-2"/>
    <property type="match status" value="1"/>
</dbReference>
<comment type="function">
    <text evidence="2 3">Might take part in the signal recognition particle (SRP) pathway. This is inferred from the conservation of its genetic proximity to ftsY/ffh. May be a regulatory protein.</text>
</comment>
<gene>
    <name evidence="4" type="ORF">BD821_101364</name>
</gene>